<evidence type="ECO:0000313" key="12">
    <source>
        <dbReference type="Proteomes" id="UP000630936"/>
    </source>
</evidence>
<dbReference type="Proteomes" id="UP000630936">
    <property type="component" value="Unassembled WGS sequence"/>
</dbReference>
<feature type="compositionally biased region" description="Low complexity" evidence="8">
    <location>
        <begin position="29"/>
        <end position="54"/>
    </location>
</feature>
<reference evidence="11" key="2">
    <citation type="submission" date="2020-09" db="EMBL/GenBank/DDBJ databases">
        <authorList>
            <person name="Sun Q."/>
            <person name="Ohkuma M."/>
        </authorList>
    </citation>
    <scope>NUCLEOTIDE SEQUENCE</scope>
    <source>
        <strain evidence="11">JCM 4988</strain>
    </source>
</reference>
<proteinExistence type="inferred from homology"/>
<keyword evidence="9" id="KW-0732">Signal</keyword>
<dbReference type="PROSITE" id="PS51910">
    <property type="entry name" value="GH18_2"/>
    <property type="match status" value="1"/>
</dbReference>
<dbReference type="RefSeq" id="WP_190124562.1">
    <property type="nucleotide sequence ID" value="NZ_BMWG01000013.1"/>
</dbReference>
<dbReference type="InterPro" id="IPR029070">
    <property type="entry name" value="Chitinase_insertion_sf"/>
</dbReference>
<evidence type="ECO:0000256" key="9">
    <source>
        <dbReference type="SAM" id="SignalP"/>
    </source>
</evidence>
<evidence type="ECO:0000256" key="4">
    <source>
        <dbReference type="ARBA" id="ARBA00023024"/>
    </source>
</evidence>
<dbReference type="InterPro" id="IPR001223">
    <property type="entry name" value="Glyco_hydro18_cat"/>
</dbReference>
<dbReference type="GO" id="GO:0005975">
    <property type="term" value="P:carbohydrate metabolic process"/>
    <property type="evidence" value="ECO:0007669"/>
    <property type="project" value="InterPro"/>
</dbReference>
<evidence type="ECO:0000256" key="8">
    <source>
        <dbReference type="SAM" id="MobiDB-lite"/>
    </source>
</evidence>
<dbReference type="InterPro" id="IPR017853">
    <property type="entry name" value="GH"/>
</dbReference>
<comment type="catalytic activity">
    <reaction evidence="1">
        <text>Random endo-hydrolysis of N-acetyl-beta-D-glucosaminide (1-&gt;4)-beta-linkages in chitin and chitodextrins.</text>
        <dbReference type="EC" id="3.2.1.14"/>
    </reaction>
</comment>
<dbReference type="EC" id="3.2.1.14" evidence="2"/>
<dbReference type="PANTHER" id="PTHR11177:SF317">
    <property type="entry name" value="CHITINASE 12-RELATED"/>
    <property type="match status" value="1"/>
</dbReference>
<organism evidence="11 12">
    <name type="scientific">Streptomyces inusitatus</name>
    <dbReference type="NCBI Taxonomy" id="68221"/>
    <lineage>
        <taxon>Bacteria</taxon>
        <taxon>Bacillati</taxon>
        <taxon>Actinomycetota</taxon>
        <taxon>Actinomycetes</taxon>
        <taxon>Kitasatosporales</taxon>
        <taxon>Streptomycetaceae</taxon>
        <taxon>Streptomyces</taxon>
    </lineage>
</organism>
<evidence type="ECO:0000256" key="6">
    <source>
        <dbReference type="RuleBase" id="RU000489"/>
    </source>
</evidence>
<accession>A0A918QEV5</accession>
<evidence type="ECO:0000256" key="1">
    <source>
        <dbReference type="ARBA" id="ARBA00000822"/>
    </source>
</evidence>
<dbReference type="InterPro" id="IPR050314">
    <property type="entry name" value="Glycosyl_Hydrlase_18"/>
</dbReference>
<keyword evidence="5 6" id="KW-0326">Glycosidase</keyword>
<feature type="domain" description="GH18" evidence="10">
    <location>
        <begin position="68"/>
        <end position="475"/>
    </location>
</feature>
<dbReference type="Gene3D" id="3.10.50.10">
    <property type="match status" value="1"/>
</dbReference>
<keyword evidence="12" id="KW-1185">Reference proteome</keyword>
<feature type="signal peptide" evidence="9">
    <location>
        <begin position="1"/>
        <end position="28"/>
    </location>
</feature>
<gene>
    <name evidence="11" type="ORF">GCM10010387_40580</name>
</gene>
<dbReference type="SMART" id="SM00636">
    <property type="entry name" value="Glyco_18"/>
    <property type="match status" value="1"/>
</dbReference>
<keyword evidence="4" id="KW-0146">Chitin degradation</keyword>
<dbReference type="GO" id="GO:0008843">
    <property type="term" value="F:endochitinase activity"/>
    <property type="evidence" value="ECO:0007669"/>
    <property type="project" value="UniProtKB-EC"/>
</dbReference>
<dbReference type="InterPro" id="IPR011583">
    <property type="entry name" value="Chitinase_II/V-like_cat"/>
</dbReference>
<dbReference type="PANTHER" id="PTHR11177">
    <property type="entry name" value="CHITINASE"/>
    <property type="match status" value="1"/>
</dbReference>
<keyword evidence="4" id="KW-0119">Carbohydrate metabolism</keyword>
<feature type="chain" id="PRO_5039401567" description="chitinase" evidence="9">
    <location>
        <begin position="29"/>
        <end position="475"/>
    </location>
</feature>
<feature type="region of interest" description="Disordered" evidence="8">
    <location>
        <begin position="29"/>
        <end position="67"/>
    </location>
</feature>
<dbReference type="EMBL" id="BMWG01000013">
    <property type="protein sequence ID" value="GGZ42204.1"/>
    <property type="molecule type" value="Genomic_DNA"/>
</dbReference>
<dbReference type="PROSITE" id="PS01095">
    <property type="entry name" value="GH18_1"/>
    <property type="match status" value="1"/>
</dbReference>
<evidence type="ECO:0000256" key="7">
    <source>
        <dbReference type="RuleBase" id="RU004453"/>
    </source>
</evidence>
<reference evidence="11" key="1">
    <citation type="journal article" date="2014" name="Int. J. Syst. Evol. Microbiol.">
        <title>Complete genome sequence of Corynebacterium casei LMG S-19264T (=DSM 44701T), isolated from a smear-ripened cheese.</title>
        <authorList>
            <consortium name="US DOE Joint Genome Institute (JGI-PGF)"/>
            <person name="Walter F."/>
            <person name="Albersmeier A."/>
            <person name="Kalinowski J."/>
            <person name="Ruckert C."/>
        </authorList>
    </citation>
    <scope>NUCLEOTIDE SEQUENCE</scope>
    <source>
        <strain evidence="11">JCM 4988</strain>
    </source>
</reference>
<dbReference type="GO" id="GO:0006032">
    <property type="term" value="P:chitin catabolic process"/>
    <property type="evidence" value="ECO:0007669"/>
    <property type="project" value="UniProtKB-KW"/>
</dbReference>
<sequence>MRRKTLVRTAVGVSSLALLATIAPAATADVSAEPGPRATRPAAPAPGATQAAVPDRNGDDDDDDKRSYKRVGYFSQWGIYGRDYHVKNLDTSGQAAKLTHINYAFGNVSAEGKCFITGPLGEADSWADYVRPVDAAGSVDGVGDTADQKLAGNFNQLRELKAKNPNLKVLISLGGWSWSTHFSDAVLTEAKRKALVSSCIDIYIKGNLPADGARGGQGAAAGLFDGIDVDWEWPGSSGEADTPYRPEDKKNFTALIREFRVQLDAYAKSEARRTGAKKAKHYDLSAFVPTAPAKIDAGFEVRKIMKDFDWVNLQGYDFHVSGEKTTAQQSALYAKNDFSVHQTVGDWLKRGAPAHKLVVGMPFYGQGWTGVTGGGDGMGQPAERPAPAIHQPGFEDYKVLKGLADSGKYKIHRKYGQAWLFDGKTLWTYDDPKVLNAKTSYIRDLGLGGAMFWSLDGDTADGQLVKAVDRGLKRR</sequence>
<evidence type="ECO:0000313" key="11">
    <source>
        <dbReference type="EMBL" id="GGZ42204.1"/>
    </source>
</evidence>
<dbReference type="GO" id="GO:0008061">
    <property type="term" value="F:chitin binding"/>
    <property type="evidence" value="ECO:0007669"/>
    <property type="project" value="InterPro"/>
</dbReference>
<keyword evidence="4" id="KW-0624">Polysaccharide degradation</keyword>
<protein>
    <recommendedName>
        <fullName evidence="2">chitinase</fullName>
        <ecNumber evidence="2">3.2.1.14</ecNumber>
    </recommendedName>
</protein>
<dbReference type="SUPFAM" id="SSF51445">
    <property type="entry name" value="(Trans)glycosidases"/>
    <property type="match status" value="1"/>
</dbReference>
<evidence type="ECO:0000256" key="2">
    <source>
        <dbReference type="ARBA" id="ARBA00012729"/>
    </source>
</evidence>
<keyword evidence="3 6" id="KW-0378">Hydrolase</keyword>
<comment type="caution">
    <text evidence="11">The sequence shown here is derived from an EMBL/GenBank/DDBJ whole genome shotgun (WGS) entry which is preliminary data.</text>
</comment>
<dbReference type="InterPro" id="IPR001579">
    <property type="entry name" value="Glyco_hydro_18_chit_AS"/>
</dbReference>
<comment type="similarity">
    <text evidence="7">Belongs to the glycosyl hydrolase 18 family.</text>
</comment>
<dbReference type="Pfam" id="PF00704">
    <property type="entry name" value="Glyco_hydro_18"/>
    <property type="match status" value="1"/>
</dbReference>
<name>A0A918QEV5_9ACTN</name>
<dbReference type="SUPFAM" id="SSF54556">
    <property type="entry name" value="Chitinase insertion domain"/>
    <property type="match status" value="1"/>
</dbReference>
<dbReference type="Gene3D" id="3.20.20.80">
    <property type="entry name" value="Glycosidases"/>
    <property type="match status" value="1"/>
</dbReference>
<evidence type="ECO:0000256" key="3">
    <source>
        <dbReference type="ARBA" id="ARBA00022801"/>
    </source>
</evidence>
<dbReference type="CDD" id="cd06548">
    <property type="entry name" value="GH18_chitinase"/>
    <property type="match status" value="1"/>
</dbReference>
<evidence type="ECO:0000256" key="5">
    <source>
        <dbReference type="ARBA" id="ARBA00023295"/>
    </source>
</evidence>
<evidence type="ECO:0000259" key="10">
    <source>
        <dbReference type="PROSITE" id="PS51910"/>
    </source>
</evidence>
<dbReference type="AlphaFoldDB" id="A0A918QEV5"/>